<name>A0A7S3VE53_9STRA</name>
<dbReference type="Pfam" id="PF07985">
    <property type="entry name" value="SRR1"/>
    <property type="match status" value="1"/>
</dbReference>
<evidence type="ECO:0000313" key="4">
    <source>
        <dbReference type="EMBL" id="CAE0475277.1"/>
    </source>
</evidence>
<dbReference type="AlphaFoldDB" id="A0A7S3VE53"/>
<dbReference type="PANTHER" id="PTHR28626:SF3">
    <property type="entry name" value="SRR1-LIKE PROTEIN"/>
    <property type="match status" value="1"/>
</dbReference>
<feature type="region of interest" description="Disordered" evidence="2">
    <location>
        <begin position="1"/>
        <end position="23"/>
    </location>
</feature>
<feature type="region of interest" description="Disordered" evidence="2">
    <location>
        <begin position="416"/>
        <end position="435"/>
    </location>
</feature>
<comment type="similarity">
    <text evidence="1">Belongs to the SRR1 family.</text>
</comment>
<proteinExistence type="inferred from homology"/>
<evidence type="ECO:0000256" key="2">
    <source>
        <dbReference type="SAM" id="MobiDB-lite"/>
    </source>
</evidence>
<feature type="compositionally biased region" description="Low complexity" evidence="2">
    <location>
        <begin position="197"/>
        <end position="215"/>
    </location>
</feature>
<gene>
    <name evidence="4" type="ORF">CDEB00056_LOCUS20130</name>
</gene>
<evidence type="ECO:0000256" key="1">
    <source>
        <dbReference type="ARBA" id="ARBA00009856"/>
    </source>
</evidence>
<protein>
    <recommendedName>
        <fullName evidence="3">SRR1-like domain-containing protein</fullName>
    </recommendedName>
</protein>
<accession>A0A7S3VE53</accession>
<dbReference type="EMBL" id="HBIO01026207">
    <property type="protein sequence ID" value="CAE0475277.1"/>
    <property type="molecule type" value="Transcribed_RNA"/>
</dbReference>
<dbReference type="GO" id="GO:0005634">
    <property type="term" value="C:nucleus"/>
    <property type="evidence" value="ECO:0007669"/>
    <property type="project" value="TreeGrafter"/>
</dbReference>
<sequence>MADEWTFVAPKKRRISDNDSRKRKKHLAKAKQLLHIINDNDGDGNDNENDDSSKIVERTILLVEECMRYLRIFDSTTTGTVHSKQQGQGAYNFNMQKLIESIHDASNVAMDVKDVEDIPMDHGHCHGDGVTDEIATAAKTIRITDEIICYGIGNFYKKGSGSSKKYNSPLIQLSCVLLLREAFAHAHKSYQSECDASLNHSHSHSQSQSHNNSVHSGKDERLYQQQQDIVPMVYFEPFINAIERDVLAHFHVQVLDVNEQGKRRISNRESNPSTHTRPSTLFYMPHCPMRLYSNVLWANWEKNLLWNGRIVIMGNSFIAYDDRIISSEKRKDRSNGIFPLLPFVSESSVLRNGKNKDASPSPSASGMKLKLKLKPFVDVCSSSDCCGSSLAWHEVELSFNDSAIISFSDRTNSSFGSDGGSHSHHLKRNHAKDTKQANAIATANLSPSDSFPDRPQEYFVLEADEGGEVV</sequence>
<organism evidence="4">
    <name type="scientific">Chaetoceros debilis</name>
    <dbReference type="NCBI Taxonomy" id="122233"/>
    <lineage>
        <taxon>Eukaryota</taxon>
        <taxon>Sar</taxon>
        <taxon>Stramenopiles</taxon>
        <taxon>Ochrophyta</taxon>
        <taxon>Bacillariophyta</taxon>
        <taxon>Coscinodiscophyceae</taxon>
        <taxon>Chaetocerotophycidae</taxon>
        <taxon>Chaetocerotales</taxon>
        <taxon>Chaetocerotaceae</taxon>
        <taxon>Chaetoceros</taxon>
    </lineage>
</organism>
<reference evidence="4" key="1">
    <citation type="submission" date="2021-01" db="EMBL/GenBank/DDBJ databases">
        <authorList>
            <person name="Corre E."/>
            <person name="Pelletier E."/>
            <person name="Niang G."/>
            <person name="Scheremetjew M."/>
            <person name="Finn R."/>
            <person name="Kale V."/>
            <person name="Holt S."/>
            <person name="Cochrane G."/>
            <person name="Meng A."/>
            <person name="Brown T."/>
            <person name="Cohen L."/>
        </authorList>
    </citation>
    <scope>NUCLEOTIDE SEQUENCE</scope>
    <source>
        <strain evidence="4">MM31A-1</strain>
    </source>
</reference>
<dbReference type="InterPro" id="IPR012942">
    <property type="entry name" value="SRR1-like"/>
</dbReference>
<dbReference type="InterPro" id="IPR040044">
    <property type="entry name" value="SRR1L"/>
</dbReference>
<feature type="domain" description="SRR1-like" evidence="3">
    <location>
        <begin position="142"/>
        <end position="359"/>
    </location>
</feature>
<feature type="region of interest" description="Disordered" evidence="2">
    <location>
        <begin position="197"/>
        <end position="219"/>
    </location>
</feature>
<dbReference type="PANTHER" id="PTHR28626">
    <property type="entry name" value="SRR1-LIKE PROTEIN"/>
    <property type="match status" value="1"/>
</dbReference>
<dbReference type="GO" id="GO:0005737">
    <property type="term" value="C:cytoplasm"/>
    <property type="evidence" value="ECO:0007669"/>
    <property type="project" value="TreeGrafter"/>
</dbReference>
<evidence type="ECO:0000259" key="3">
    <source>
        <dbReference type="Pfam" id="PF07985"/>
    </source>
</evidence>